<keyword evidence="5" id="KW-1185">Reference proteome</keyword>
<feature type="domain" description="HTH iclR-type" evidence="3">
    <location>
        <begin position="1"/>
        <end position="54"/>
    </location>
</feature>
<sequence length="268" mass="29061">MELLSRPGERKWRFSDIVRELELNQATAHAILKTLTDRGWITRDPATKAFALGPALALIAAQLDHARPTALVGREAARRLVVTTEMPASVVERAGADLVLTAFERPADSVVVAPIHERIPYTPPFGVAFAAWDNEESQRAWVQRGAADDAALARRLHDVLDETSARGYDIDWMTPALAQAARVLGNLSAVPTSVRPIIDRLRVEFTSAGIDPDAVTQDHAPIATISAPVLDRDGQIQFALAVHPLRPMSAGEIQATAAALLAEIRRIS</sequence>
<dbReference type="Gene3D" id="1.10.10.10">
    <property type="entry name" value="Winged helix-like DNA-binding domain superfamily/Winged helix DNA-binding domain"/>
    <property type="match status" value="1"/>
</dbReference>
<dbReference type="InterPro" id="IPR005471">
    <property type="entry name" value="Tscrpt_reg_IclR_N"/>
</dbReference>
<dbReference type="PANTHER" id="PTHR30136">
    <property type="entry name" value="HELIX-TURN-HELIX TRANSCRIPTIONAL REGULATOR, ICLR FAMILY"/>
    <property type="match status" value="1"/>
</dbReference>
<dbReference type="GO" id="GO:0003700">
    <property type="term" value="F:DNA-binding transcription factor activity"/>
    <property type="evidence" value="ECO:0007669"/>
    <property type="project" value="TreeGrafter"/>
</dbReference>
<keyword evidence="2" id="KW-0804">Transcription</keyword>
<keyword evidence="1" id="KW-0805">Transcription regulation</keyword>
<organism evidence="4 5">
    <name type="scientific">Mycobacterium bourgelatii</name>
    <dbReference type="NCBI Taxonomy" id="1273442"/>
    <lineage>
        <taxon>Bacteria</taxon>
        <taxon>Bacillati</taxon>
        <taxon>Actinomycetota</taxon>
        <taxon>Actinomycetes</taxon>
        <taxon>Mycobacteriales</taxon>
        <taxon>Mycobacteriaceae</taxon>
        <taxon>Mycobacterium</taxon>
    </lineage>
</organism>
<dbReference type="SUPFAM" id="SSF46785">
    <property type="entry name" value="Winged helix' DNA-binding domain"/>
    <property type="match status" value="1"/>
</dbReference>
<dbReference type="EMBL" id="BLKZ01000001">
    <property type="protein sequence ID" value="GFG88104.1"/>
    <property type="molecule type" value="Genomic_DNA"/>
</dbReference>
<dbReference type="GO" id="GO:0045892">
    <property type="term" value="P:negative regulation of DNA-templated transcription"/>
    <property type="evidence" value="ECO:0007669"/>
    <property type="project" value="TreeGrafter"/>
</dbReference>
<dbReference type="InterPro" id="IPR029016">
    <property type="entry name" value="GAF-like_dom_sf"/>
</dbReference>
<evidence type="ECO:0000313" key="4">
    <source>
        <dbReference type="EMBL" id="GFG88104.1"/>
    </source>
</evidence>
<dbReference type="Pfam" id="PF09339">
    <property type="entry name" value="HTH_IclR"/>
    <property type="match status" value="1"/>
</dbReference>
<evidence type="ECO:0000313" key="5">
    <source>
        <dbReference type="Proteomes" id="UP000465360"/>
    </source>
</evidence>
<evidence type="ECO:0000259" key="3">
    <source>
        <dbReference type="PROSITE" id="PS51077"/>
    </source>
</evidence>
<name>A0A7I9YHH8_MYCBU</name>
<dbReference type="Proteomes" id="UP000465360">
    <property type="component" value="Unassembled WGS sequence"/>
</dbReference>
<comment type="caution">
    <text evidence="4">The sequence shown here is derived from an EMBL/GenBank/DDBJ whole genome shotgun (WGS) entry which is preliminary data.</text>
</comment>
<reference evidence="4 5" key="1">
    <citation type="journal article" date="2019" name="Emerg. Microbes Infect.">
        <title>Comprehensive subspecies identification of 175 nontuberculous mycobacteria species based on 7547 genomic profiles.</title>
        <authorList>
            <person name="Matsumoto Y."/>
            <person name="Kinjo T."/>
            <person name="Motooka D."/>
            <person name="Nabeya D."/>
            <person name="Jung N."/>
            <person name="Uechi K."/>
            <person name="Horii T."/>
            <person name="Iida T."/>
            <person name="Fujita J."/>
            <person name="Nakamura S."/>
        </authorList>
    </citation>
    <scope>NUCLEOTIDE SEQUENCE [LARGE SCALE GENOMIC DNA]</scope>
    <source>
        <strain evidence="4 5">JCM 30725</strain>
    </source>
</reference>
<protein>
    <recommendedName>
        <fullName evidence="3">HTH iclR-type domain-containing protein</fullName>
    </recommendedName>
</protein>
<dbReference type="GO" id="GO:0003677">
    <property type="term" value="F:DNA binding"/>
    <property type="evidence" value="ECO:0007669"/>
    <property type="project" value="InterPro"/>
</dbReference>
<dbReference type="Gene3D" id="3.30.450.40">
    <property type="match status" value="1"/>
</dbReference>
<dbReference type="SUPFAM" id="SSF55781">
    <property type="entry name" value="GAF domain-like"/>
    <property type="match status" value="1"/>
</dbReference>
<dbReference type="PROSITE" id="PS51077">
    <property type="entry name" value="HTH_ICLR"/>
    <property type="match status" value="1"/>
</dbReference>
<dbReference type="InterPro" id="IPR036390">
    <property type="entry name" value="WH_DNA-bd_sf"/>
</dbReference>
<evidence type="ECO:0000256" key="1">
    <source>
        <dbReference type="ARBA" id="ARBA00023015"/>
    </source>
</evidence>
<dbReference type="InterPro" id="IPR036388">
    <property type="entry name" value="WH-like_DNA-bd_sf"/>
</dbReference>
<evidence type="ECO:0000256" key="2">
    <source>
        <dbReference type="ARBA" id="ARBA00023163"/>
    </source>
</evidence>
<gene>
    <name evidence="4" type="ORF">MBOU_01460</name>
</gene>
<dbReference type="InterPro" id="IPR050707">
    <property type="entry name" value="HTH_MetabolicPath_Reg"/>
</dbReference>
<dbReference type="AlphaFoldDB" id="A0A7I9YHH8"/>
<accession>A0A7I9YHH8</accession>
<proteinExistence type="predicted"/>
<dbReference type="PANTHER" id="PTHR30136:SF35">
    <property type="entry name" value="HTH-TYPE TRANSCRIPTIONAL REGULATOR RV1719"/>
    <property type="match status" value="1"/>
</dbReference>